<dbReference type="InterPro" id="IPR034457">
    <property type="entry name" value="Organic_radical-activating"/>
</dbReference>
<dbReference type="AlphaFoldDB" id="A0A371IPR6"/>
<evidence type="ECO:0000256" key="5">
    <source>
        <dbReference type="ARBA" id="ARBA00023004"/>
    </source>
</evidence>
<dbReference type="PIRSF" id="PIRSF000368">
    <property type="entry name" value="NrdG"/>
    <property type="match status" value="1"/>
</dbReference>
<keyword evidence="4" id="KW-0479">Metal-binding</keyword>
<evidence type="ECO:0000259" key="8">
    <source>
        <dbReference type="PROSITE" id="PS51918"/>
    </source>
</evidence>
<evidence type="ECO:0000256" key="3">
    <source>
        <dbReference type="ARBA" id="ARBA00022691"/>
    </source>
</evidence>
<dbReference type="InterPro" id="IPR013785">
    <property type="entry name" value="Aldolase_TIM"/>
</dbReference>
<dbReference type="GO" id="GO:0004748">
    <property type="term" value="F:ribonucleoside-diphosphate reductase activity, thioredoxin disulfide as acceptor"/>
    <property type="evidence" value="ECO:0007669"/>
    <property type="project" value="TreeGrafter"/>
</dbReference>
<evidence type="ECO:0000256" key="1">
    <source>
        <dbReference type="ARBA" id="ARBA00001966"/>
    </source>
</evidence>
<sequence length="179" mass="20430">MNLKISSPIITDSIVDGPGLRMVVWTQGCIHNCKGCHNPQTHNLDSGYEISIQDIKEKIKSLKLQRGITLSGGEPFLQPKALTEIAKEAKINNLDVWAYTGFKFEQLLDKKNPYYFDNLNLLRQIDVLVDGKFIESKRDISLKFRGSSNQRIIDVQKSLKNKNIFLNKEYMEDVLSIAE</sequence>
<dbReference type="InterPro" id="IPR007197">
    <property type="entry name" value="rSAM"/>
</dbReference>
<keyword evidence="7" id="KW-0560">Oxidoreductase</keyword>
<dbReference type="PANTHER" id="PTHR30352:SF2">
    <property type="entry name" value="ANAEROBIC RIBONUCLEOSIDE-TRIPHOSPHATE REDUCTASE-ACTIVATING PROTEIN"/>
    <property type="match status" value="1"/>
</dbReference>
<keyword evidence="3" id="KW-0949">S-adenosyl-L-methionine</keyword>
<dbReference type="PROSITE" id="PS51918">
    <property type="entry name" value="RADICAL_SAM"/>
    <property type="match status" value="1"/>
</dbReference>
<gene>
    <name evidence="9" type="primary">nrdG</name>
    <name evidence="9" type="ORF">CHF27_013315</name>
</gene>
<comment type="caution">
    <text evidence="9">The sequence shown here is derived from an EMBL/GenBank/DDBJ whole genome shotgun (WGS) entry which is preliminary data.</text>
</comment>
<dbReference type="RefSeq" id="WP_095405427.1">
    <property type="nucleotide sequence ID" value="NZ_NOJZ02000053.1"/>
</dbReference>
<evidence type="ECO:0000256" key="6">
    <source>
        <dbReference type="ARBA" id="ARBA00023014"/>
    </source>
</evidence>
<dbReference type="NCBIfam" id="TIGR02491">
    <property type="entry name" value="NrdG"/>
    <property type="match status" value="1"/>
</dbReference>
<dbReference type="InterPro" id="IPR058240">
    <property type="entry name" value="rSAM_sf"/>
</dbReference>
<feature type="domain" description="Radical SAM core" evidence="8">
    <location>
        <begin position="15"/>
        <end position="179"/>
    </location>
</feature>
<dbReference type="InterPro" id="IPR012837">
    <property type="entry name" value="NrdG"/>
</dbReference>
<dbReference type="Pfam" id="PF13353">
    <property type="entry name" value="Fer4_12"/>
    <property type="match status" value="1"/>
</dbReference>
<dbReference type="Proteomes" id="UP000243494">
    <property type="component" value="Unassembled WGS sequence"/>
</dbReference>
<reference evidence="9 10" key="1">
    <citation type="journal article" date="2017" name="Genome Announc.">
        <title>Draft Genome Sequence of Romboutsia maritimum sp. nov. Strain CCRI-22766(T), Isolated from Coastal Estuarine Mud.</title>
        <authorList>
            <person name="Maheux A.F."/>
            <person name="Boudreau D.K."/>
            <person name="Berube E."/>
            <person name="Boissinot M."/>
            <person name="Raymond F."/>
            <person name="Brodeur S."/>
            <person name="Corbeil J."/>
            <person name="Brightwell G."/>
            <person name="Broda D."/>
            <person name="Omar R.F."/>
            <person name="Bergeron M.G."/>
        </authorList>
    </citation>
    <scope>NUCLEOTIDE SEQUENCE [LARGE SCALE GENOMIC DNA]</scope>
    <source>
        <strain evidence="9 10">CCRI-22766</strain>
    </source>
</reference>
<accession>A0A371IPR6</accession>
<dbReference type="EC" id="1.97.1.-" evidence="7"/>
<dbReference type="PANTHER" id="PTHR30352">
    <property type="entry name" value="PYRUVATE FORMATE-LYASE-ACTIVATING ENZYME"/>
    <property type="match status" value="1"/>
</dbReference>
<dbReference type="SFLD" id="SFLDS00029">
    <property type="entry name" value="Radical_SAM"/>
    <property type="match status" value="1"/>
</dbReference>
<dbReference type="GO" id="GO:0051539">
    <property type="term" value="F:4 iron, 4 sulfur cluster binding"/>
    <property type="evidence" value="ECO:0007669"/>
    <property type="project" value="UniProtKB-KW"/>
</dbReference>
<evidence type="ECO:0000313" key="9">
    <source>
        <dbReference type="EMBL" id="RDY22463.1"/>
    </source>
</evidence>
<evidence type="ECO:0000313" key="10">
    <source>
        <dbReference type="Proteomes" id="UP000243494"/>
    </source>
</evidence>
<keyword evidence="2" id="KW-0004">4Fe-4S</keyword>
<dbReference type="Gene3D" id="3.20.20.70">
    <property type="entry name" value="Aldolase class I"/>
    <property type="match status" value="1"/>
</dbReference>
<evidence type="ECO:0000256" key="7">
    <source>
        <dbReference type="PIRNR" id="PIRNR000368"/>
    </source>
</evidence>
<dbReference type="SFLD" id="SFLDF00299">
    <property type="entry name" value="anaerobic_ribonucleoside-triph"/>
    <property type="match status" value="1"/>
</dbReference>
<dbReference type="OrthoDB" id="9782387at2"/>
<dbReference type="GO" id="GO:0046872">
    <property type="term" value="F:metal ion binding"/>
    <property type="evidence" value="ECO:0007669"/>
    <property type="project" value="UniProtKB-KW"/>
</dbReference>
<protein>
    <recommendedName>
        <fullName evidence="7">Anaerobic ribonucleoside-triphosphate reductase-activating protein</fullName>
        <ecNumber evidence="7">1.97.1.-</ecNumber>
    </recommendedName>
</protein>
<dbReference type="GO" id="GO:0043365">
    <property type="term" value="F:[formate-C-acetyltransferase]-activating enzyme activity"/>
    <property type="evidence" value="ECO:0007669"/>
    <property type="project" value="InterPro"/>
</dbReference>
<comment type="function">
    <text evidence="7">Activation of anaerobic ribonucleoside-triphosphate reductase under anaerobic conditions by generation of an organic free radical, using S-adenosylmethionine and reduced flavodoxin as cosubstrates to produce 5'-deoxy-adenosine.</text>
</comment>
<comment type="cofactor">
    <cofactor evidence="1">
        <name>[4Fe-4S] cluster</name>
        <dbReference type="ChEBI" id="CHEBI:49883"/>
    </cofactor>
</comment>
<name>A0A371IPR6_9FIRM</name>
<dbReference type="SFLD" id="SFLDG01066">
    <property type="entry name" value="organic_radical-activating_enz"/>
    <property type="match status" value="1"/>
</dbReference>
<comment type="similarity">
    <text evidence="7">Belongs to the organic radical-activating enzymes family.</text>
</comment>
<keyword evidence="10" id="KW-1185">Reference proteome</keyword>
<dbReference type="CDD" id="cd01335">
    <property type="entry name" value="Radical_SAM"/>
    <property type="match status" value="1"/>
</dbReference>
<dbReference type="SUPFAM" id="SSF102114">
    <property type="entry name" value="Radical SAM enzymes"/>
    <property type="match status" value="1"/>
</dbReference>
<proteinExistence type="inferred from homology"/>
<dbReference type="EMBL" id="NOJZ02000053">
    <property type="protein sequence ID" value="RDY22463.1"/>
    <property type="molecule type" value="Genomic_DNA"/>
</dbReference>
<dbReference type="SFLD" id="SFLDG01063">
    <property type="entry name" value="activating_enzymes__group_1"/>
    <property type="match status" value="1"/>
</dbReference>
<keyword evidence="5" id="KW-0408">Iron</keyword>
<organism evidence="9 10">
    <name type="scientific">Romboutsia maritimum</name>
    <dbReference type="NCBI Taxonomy" id="2020948"/>
    <lineage>
        <taxon>Bacteria</taxon>
        <taxon>Bacillati</taxon>
        <taxon>Bacillota</taxon>
        <taxon>Clostridia</taxon>
        <taxon>Peptostreptococcales</taxon>
        <taxon>Peptostreptococcaceae</taxon>
        <taxon>Romboutsia</taxon>
    </lineage>
</organism>
<evidence type="ECO:0000256" key="2">
    <source>
        <dbReference type="ARBA" id="ARBA00022485"/>
    </source>
</evidence>
<keyword evidence="6" id="KW-0411">Iron-sulfur</keyword>
<evidence type="ECO:0000256" key="4">
    <source>
        <dbReference type="ARBA" id="ARBA00022723"/>
    </source>
</evidence>